<evidence type="ECO:0000313" key="1">
    <source>
        <dbReference type="EMBL" id="MPM45054.1"/>
    </source>
</evidence>
<name>A0A645A5M1_9ZZZZ</name>
<protein>
    <submittedName>
        <fullName evidence="1">Uncharacterized protein</fullName>
    </submittedName>
</protein>
<sequence>MRANNQRITRIQALQVFYGMHALFAKLTHHAVVVDDIAIGVNRLAFLCALLRHLHRAAYTEAEPAVFC</sequence>
<organism evidence="1">
    <name type="scientific">bioreactor metagenome</name>
    <dbReference type="NCBI Taxonomy" id="1076179"/>
    <lineage>
        <taxon>unclassified sequences</taxon>
        <taxon>metagenomes</taxon>
        <taxon>ecological metagenomes</taxon>
    </lineage>
</organism>
<reference evidence="1" key="1">
    <citation type="submission" date="2019-08" db="EMBL/GenBank/DDBJ databases">
        <authorList>
            <person name="Kucharzyk K."/>
            <person name="Murdoch R.W."/>
            <person name="Higgins S."/>
            <person name="Loffler F."/>
        </authorList>
    </citation>
    <scope>NUCLEOTIDE SEQUENCE</scope>
</reference>
<gene>
    <name evidence="1" type="ORF">SDC9_91739</name>
</gene>
<dbReference type="EMBL" id="VSSQ01010726">
    <property type="protein sequence ID" value="MPM45054.1"/>
    <property type="molecule type" value="Genomic_DNA"/>
</dbReference>
<accession>A0A645A5M1</accession>
<dbReference type="AlphaFoldDB" id="A0A645A5M1"/>
<comment type="caution">
    <text evidence="1">The sequence shown here is derived from an EMBL/GenBank/DDBJ whole genome shotgun (WGS) entry which is preliminary data.</text>
</comment>
<proteinExistence type="predicted"/>